<keyword evidence="2" id="KW-0812">Transmembrane</keyword>
<dbReference type="AlphaFoldDB" id="A0AA88XTZ9"/>
<comment type="caution">
    <text evidence="4">The sequence shown here is derived from an EMBL/GenBank/DDBJ whole genome shotgun (WGS) entry which is preliminary data.</text>
</comment>
<accession>A0AA88XTZ9</accession>
<dbReference type="EMBL" id="VSWD01000010">
    <property type="protein sequence ID" value="KAK3091698.1"/>
    <property type="molecule type" value="Genomic_DNA"/>
</dbReference>
<feature type="region of interest" description="Disordered" evidence="1">
    <location>
        <begin position="1"/>
        <end position="35"/>
    </location>
</feature>
<evidence type="ECO:0000256" key="2">
    <source>
        <dbReference type="SAM" id="Phobius"/>
    </source>
</evidence>
<organism evidence="4 5">
    <name type="scientific">Pinctada imbricata</name>
    <name type="common">Atlantic pearl-oyster</name>
    <name type="synonym">Pinctada martensii</name>
    <dbReference type="NCBI Taxonomy" id="66713"/>
    <lineage>
        <taxon>Eukaryota</taxon>
        <taxon>Metazoa</taxon>
        <taxon>Spiralia</taxon>
        <taxon>Lophotrochozoa</taxon>
        <taxon>Mollusca</taxon>
        <taxon>Bivalvia</taxon>
        <taxon>Autobranchia</taxon>
        <taxon>Pteriomorphia</taxon>
        <taxon>Pterioida</taxon>
        <taxon>Pterioidea</taxon>
        <taxon>Pteriidae</taxon>
        <taxon>Pinctada</taxon>
    </lineage>
</organism>
<protein>
    <recommendedName>
        <fullName evidence="3">DUF7802 domain-containing protein</fullName>
    </recommendedName>
</protein>
<dbReference type="InterPro" id="IPR056704">
    <property type="entry name" value="DUF7802"/>
</dbReference>
<feature type="transmembrane region" description="Helical" evidence="2">
    <location>
        <begin position="270"/>
        <end position="290"/>
    </location>
</feature>
<sequence length="406" mass="47078">MNGRGRKEAAGGRQIGGRERVGGGRREQDRGEKERTLRHGGRYKWLWITTIFHGLTVEMVSYWVPDIDSFWHGQTMVMFLGQRLPLYVMLVYPSFIYTASAAVAHMKLKWWAEPFAIGVSVVLLDIPFDILGIKFLWWTWHDTDPNVYDRHYWVPWTSYYFHATFACGFTFAFHGIRKLISSEKDKFTSAGFFRELITSVLTGLLGMPLGVIQFLPLYHPLHDSNNIHTEVCVCLFFAVYVMIIWTGDRQKAKELAMQSSTNSSPRKNRFLNELVLGVLLHYSFYVYLVFTTKPENIVSYGLHEPVGPCHEKVPITTAFGHVLEKNKYLCLNNYDEAIFDFHCIDKKNLPSPTQEWYTVCGTKYPNHTEYIIIICGFCAFGLYYYLQLLMFSYALPRPRTVKPKQS</sequence>
<dbReference type="PANTHER" id="PTHR35982">
    <property type="entry name" value="AGAP005361-PA"/>
    <property type="match status" value="1"/>
</dbReference>
<feature type="transmembrane region" description="Helical" evidence="2">
    <location>
        <begin position="227"/>
        <end position="247"/>
    </location>
</feature>
<dbReference type="PANTHER" id="PTHR35982:SF1">
    <property type="entry name" value="SPIROCYCLASE, AVEC FAMILY"/>
    <property type="match status" value="1"/>
</dbReference>
<keyword evidence="2" id="KW-1133">Transmembrane helix</keyword>
<feature type="domain" description="DUF7802" evidence="3">
    <location>
        <begin position="37"/>
        <end position="382"/>
    </location>
</feature>
<feature type="transmembrane region" description="Helical" evidence="2">
    <location>
        <begin position="84"/>
        <end position="103"/>
    </location>
</feature>
<name>A0AA88XTZ9_PINIB</name>
<feature type="transmembrane region" description="Helical" evidence="2">
    <location>
        <begin position="159"/>
        <end position="176"/>
    </location>
</feature>
<keyword evidence="2" id="KW-0472">Membrane</keyword>
<proteinExistence type="predicted"/>
<feature type="transmembrane region" description="Helical" evidence="2">
    <location>
        <begin position="370"/>
        <end position="395"/>
    </location>
</feature>
<feature type="transmembrane region" description="Helical" evidence="2">
    <location>
        <begin position="196"/>
        <end position="215"/>
    </location>
</feature>
<gene>
    <name evidence="4" type="ORF">FSP39_021965</name>
</gene>
<feature type="transmembrane region" description="Helical" evidence="2">
    <location>
        <begin position="115"/>
        <end position="139"/>
    </location>
</feature>
<reference evidence="4" key="1">
    <citation type="submission" date="2019-08" db="EMBL/GenBank/DDBJ databases">
        <title>The improved chromosome-level genome for the pearl oyster Pinctada fucata martensii using PacBio sequencing and Hi-C.</title>
        <authorList>
            <person name="Zheng Z."/>
        </authorList>
    </citation>
    <scope>NUCLEOTIDE SEQUENCE</scope>
    <source>
        <strain evidence="4">ZZ-2019</strain>
        <tissue evidence="4">Adductor muscle</tissue>
    </source>
</reference>
<evidence type="ECO:0000259" key="3">
    <source>
        <dbReference type="Pfam" id="PF25085"/>
    </source>
</evidence>
<dbReference type="Pfam" id="PF25085">
    <property type="entry name" value="DUF7802"/>
    <property type="match status" value="1"/>
</dbReference>
<evidence type="ECO:0000256" key="1">
    <source>
        <dbReference type="SAM" id="MobiDB-lite"/>
    </source>
</evidence>
<dbReference type="Proteomes" id="UP001186944">
    <property type="component" value="Unassembled WGS sequence"/>
</dbReference>
<evidence type="ECO:0000313" key="5">
    <source>
        <dbReference type="Proteomes" id="UP001186944"/>
    </source>
</evidence>
<feature type="transmembrane region" description="Helical" evidence="2">
    <location>
        <begin position="45"/>
        <end position="64"/>
    </location>
</feature>
<keyword evidence="5" id="KW-1185">Reference proteome</keyword>
<evidence type="ECO:0000313" key="4">
    <source>
        <dbReference type="EMBL" id="KAK3091698.1"/>
    </source>
</evidence>